<dbReference type="AlphaFoldDB" id="A0A1I7ZW50"/>
<sequence length="166" mass="17736">MAACYKVLFKKVNGDATLGQVSLFMSGLGLLNATVNIIPTAALYFSGIETIIWANVPWAPLVGSAILGLVFNFLINFGIALLHPLVISIGMLLGLPLSAIYDIAFRNVTATPKFLIGGSLILLSFVLIIVPLEELMKSCRSSKTYKECCRGEVDGDKEEEAAAVVA</sequence>
<keyword evidence="1" id="KW-0472">Membrane</keyword>
<protein>
    <submittedName>
        <fullName evidence="3">EamA domain-containing protein</fullName>
    </submittedName>
</protein>
<evidence type="ECO:0000313" key="3">
    <source>
        <dbReference type="WBParaSite" id="L893_g30175.t1"/>
    </source>
</evidence>
<dbReference type="PANTHER" id="PTHR19346:SF4">
    <property type="entry name" value="SUGAR PHOSPHATE TRANSPORTER DOMAIN-CONTAINING PROTEIN"/>
    <property type="match status" value="1"/>
</dbReference>
<organism evidence="2 3">
    <name type="scientific">Steinernema glaseri</name>
    <dbReference type="NCBI Taxonomy" id="37863"/>
    <lineage>
        <taxon>Eukaryota</taxon>
        <taxon>Metazoa</taxon>
        <taxon>Ecdysozoa</taxon>
        <taxon>Nematoda</taxon>
        <taxon>Chromadorea</taxon>
        <taxon>Rhabditida</taxon>
        <taxon>Tylenchina</taxon>
        <taxon>Panagrolaimomorpha</taxon>
        <taxon>Strongyloidoidea</taxon>
        <taxon>Steinernematidae</taxon>
        <taxon>Steinernema</taxon>
    </lineage>
</organism>
<reference evidence="3" key="1">
    <citation type="submission" date="2016-11" db="UniProtKB">
        <authorList>
            <consortium name="WormBaseParasite"/>
        </authorList>
    </citation>
    <scope>IDENTIFICATION</scope>
</reference>
<proteinExistence type="predicted"/>
<feature type="transmembrane region" description="Helical" evidence="1">
    <location>
        <begin position="81"/>
        <end position="101"/>
    </location>
</feature>
<dbReference type="PANTHER" id="PTHR19346">
    <property type="entry name" value="SUGAR PHOSPHATE TRANSPORTER DOMAIN-CONTAINING PROTEIN"/>
    <property type="match status" value="1"/>
</dbReference>
<dbReference type="InterPro" id="IPR026505">
    <property type="entry name" value="Solute_c_fam_35_mem_F3/F4"/>
</dbReference>
<keyword evidence="1" id="KW-1133">Transmembrane helix</keyword>
<evidence type="ECO:0000256" key="1">
    <source>
        <dbReference type="SAM" id="Phobius"/>
    </source>
</evidence>
<feature type="transmembrane region" description="Helical" evidence="1">
    <location>
        <begin position="113"/>
        <end position="132"/>
    </location>
</feature>
<keyword evidence="2" id="KW-1185">Reference proteome</keyword>
<accession>A0A1I7ZW50</accession>
<feature type="transmembrane region" description="Helical" evidence="1">
    <location>
        <begin position="21"/>
        <end position="45"/>
    </location>
</feature>
<dbReference type="Proteomes" id="UP000095287">
    <property type="component" value="Unplaced"/>
</dbReference>
<dbReference type="WBParaSite" id="L893_g30175.t1">
    <property type="protein sequence ID" value="L893_g30175.t1"/>
    <property type="gene ID" value="L893_g30175"/>
</dbReference>
<name>A0A1I7ZW50_9BILA</name>
<feature type="transmembrane region" description="Helical" evidence="1">
    <location>
        <begin position="51"/>
        <end position="74"/>
    </location>
</feature>
<evidence type="ECO:0000313" key="2">
    <source>
        <dbReference type="Proteomes" id="UP000095287"/>
    </source>
</evidence>
<keyword evidence="1" id="KW-0812">Transmembrane</keyword>